<keyword evidence="1" id="KW-0472">Membrane</keyword>
<dbReference type="Proteomes" id="UP000177281">
    <property type="component" value="Unassembled WGS sequence"/>
</dbReference>
<keyword evidence="1" id="KW-0812">Transmembrane</keyword>
<comment type="caution">
    <text evidence="2">The sequence shown here is derived from an EMBL/GenBank/DDBJ whole genome shotgun (WGS) entry which is preliminary data.</text>
</comment>
<reference evidence="2 3" key="1">
    <citation type="journal article" date="2016" name="Nat. Commun.">
        <title>Thousands of microbial genomes shed light on interconnected biogeochemical processes in an aquifer system.</title>
        <authorList>
            <person name="Anantharaman K."/>
            <person name="Brown C.T."/>
            <person name="Hug L.A."/>
            <person name="Sharon I."/>
            <person name="Castelle C.J."/>
            <person name="Probst A.J."/>
            <person name="Thomas B.C."/>
            <person name="Singh A."/>
            <person name="Wilkins M.J."/>
            <person name="Karaoz U."/>
            <person name="Brodie E.L."/>
            <person name="Williams K.H."/>
            <person name="Hubbard S.S."/>
            <person name="Banfield J.F."/>
        </authorList>
    </citation>
    <scope>NUCLEOTIDE SEQUENCE [LARGE SCALE GENOMIC DNA]</scope>
</reference>
<proteinExistence type="predicted"/>
<accession>A0A1F5Q242</accession>
<evidence type="ECO:0008006" key="4">
    <source>
        <dbReference type="Google" id="ProtNLM"/>
    </source>
</evidence>
<feature type="transmembrane region" description="Helical" evidence="1">
    <location>
        <begin position="22"/>
        <end position="44"/>
    </location>
</feature>
<sequence>MPINYYFWFSQPSTILNQTDFYIGYFFAACLAVAIIFLVIARFAKHQTIKNIWKRIWHLSLTLAISGGFWFLFRYENTPLFSRRFWVGLIGLMGIVWLIFILKYLIFNFAKEKKEYEHEQMRNKYIPSRR</sequence>
<dbReference type="EMBL" id="MFFB01000006">
    <property type="protein sequence ID" value="OGE96187.1"/>
    <property type="molecule type" value="Genomic_DNA"/>
</dbReference>
<feature type="transmembrane region" description="Helical" evidence="1">
    <location>
        <begin position="56"/>
        <end position="73"/>
    </location>
</feature>
<name>A0A1F5Q242_9BACT</name>
<dbReference type="AlphaFoldDB" id="A0A1F5Q242"/>
<evidence type="ECO:0000256" key="1">
    <source>
        <dbReference type="SAM" id="Phobius"/>
    </source>
</evidence>
<evidence type="ECO:0000313" key="3">
    <source>
        <dbReference type="Proteomes" id="UP000177281"/>
    </source>
</evidence>
<feature type="transmembrane region" description="Helical" evidence="1">
    <location>
        <begin position="85"/>
        <end position="106"/>
    </location>
</feature>
<keyword evidence="1" id="KW-1133">Transmembrane helix</keyword>
<gene>
    <name evidence="2" type="ORF">A3B10_02635</name>
</gene>
<dbReference type="STRING" id="1817841.A3B10_02635"/>
<evidence type="ECO:0000313" key="2">
    <source>
        <dbReference type="EMBL" id="OGE96187.1"/>
    </source>
</evidence>
<organism evidence="2 3">
    <name type="scientific">Candidatus Doudnabacteria bacterium RIFCSPLOWO2_01_FULL_44_21</name>
    <dbReference type="NCBI Taxonomy" id="1817841"/>
    <lineage>
        <taxon>Bacteria</taxon>
        <taxon>Candidatus Doudnaibacteriota</taxon>
    </lineage>
</organism>
<protein>
    <recommendedName>
        <fullName evidence="4">DUF5671 domain-containing protein</fullName>
    </recommendedName>
</protein>